<feature type="non-terminal residue" evidence="1">
    <location>
        <position position="87"/>
    </location>
</feature>
<proteinExistence type="predicted"/>
<name>A0A136IYG7_9PEZI</name>
<reference evidence="2" key="1">
    <citation type="submission" date="2016-02" db="EMBL/GenBank/DDBJ databases">
        <title>Draft genome sequence of Microdochium bolleyi, a fungal endophyte of beachgrass.</title>
        <authorList>
            <consortium name="DOE Joint Genome Institute"/>
            <person name="David A.S."/>
            <person name="May G."/>
            <person name="Haridas S."/>
            <person name="Lim J."/>
            <person name="Wang M."/>
            <person name="Labutti K."/>
            <person name="Lipzen A."/>
            <person name="Barry K."/>
            <person name="Grigoriev I.V."/>
        </authorList>
    </citation>
    <scope>NUCLEOTIDE SEQUENCE [LARGE SCALE GENOMIC DNA]</scope>
    <source>
        <strain evidence="2">J235TASD1</strain>
    </source>
</reference>
<dbReference type="AlphaFoldDB" id="A0A136IYG7"/>
<keyword evidence="2" id="KW-1185">Reference proteome</keyword>
<accession>A0A136IYG7</accession>
<protein>
    <submittedName>
        <fullName evidence="1">Uncharacterized protein</fullName>
    </submittedName>
</protein>
<dbReference type="InParanoid" id="A0A136IYG7"/>
<evidence type="ECO:0000313" key="1">
    <source>
        <dbReference type="EMBL" id="KXJ89983.1"/>
    </source>
</evidence>
<evidence type="ECO:0000313" key="2">
    <source>
        <dbReference type="Proteomes" id="UP000070501"/>
    </source>
</evidence>
<gene>
    <name evidence="1" type="ORF">Micbo1qcDRAFT_164465</name>
</gene>
<organism evidence="1 2">
    <name type="scientific">Microdochium bolleyi</name>
    <dbReference type="NCBI Taxonomy" id="196109"/>
    <lineage>
        <taxon>Eukaryota</taxon>
        <taxon>Fungi</taxon>
        <taxon>Dikarya</taxon>
        <taxon>Ascomycota</taxon>
        <taxon>Pezizomycotina</taxon>
        <taxon>Sordariomycetes</taxon>
        <taxon>Xylariomycetidae</taxon>
        <taxon>Xylariales</taxon>
        <taxon>Microdochiaceae</taxon>
        <taxon>Microdochium</taxon>
    </lineage>
</organism>
<dbReference type="Proteomes" id="UP000070501">
    <property type="component" value="Unassembled WGS sequence"/>
</dbReference>
<sequence>MPAATAARHLDHLRPGPVVSPSRLHIIHTQCPSFQARAARAASTLRDPAALASRLSSLPRPPPPTNAALLPVLFLLTCPASLPPLLA</sequence>
<dbReference type="EMBL" id="KQ964253">
    <property type="protein sequence ID" value="KXJ89983.1"/>
    <property type="molecule type" value="Genomic_DNA"/>
</dbReference>